<proteinExistence type="predicted"/>
<protein>
    <submittedName>
        <fullName evidence="2">Internal scaffolding protein</fullName>
    </submittedName>
</protein>
<feature type="region of interest" description="Disordered" evidence="1">
    <location>
        <begin position="125"/>
        <end position="147"/>
    </location>
</feature>
<evidence type="ECO:0000256" key="1">
    <source>
        <dbReference type="SAM" id="MobiDB-lite"/>
    </source>
</evidence>
<name>A0A4P8PSC1_9VIRU</name>
<dbReference type="Proteomes" id="UP000322072">
    <property type="component" value="Segment"/>
</dbReference>
<sequence>MSQALRDAGIKDTDRAKIARFCEVKDFGISLTSQAPAEETDINKIMARVLKGQTVLASNGQPFYGDVSEFGGLQEAIIKVQEADELFIQYPAEMRERFDNDPVKFVEFLENPQNKEEAIKLGLVNAPPVPEPASKAPPAAAGGAPAQ</sequence>
<feature type="compositionally biased region" description="Low complexity" evidence="1">
    <location>
        <begin position="132"/>
        <end position="147"/>
    </location>
</feature>
<dbReference type="InterPro" id="IPR014131">
    <property type="entry name" value="Chlamydia_phage_Vp3"/>
</dbReference>
<dbReference type="EMBL" id="MK249177">
    <property type="protein sequence ID" value="QCQ84845.1"/>
    <property type="molecule type" value="Genomic_DNA"/>
</dbReference>
<reference evidence="2" key="1">
    <citation type="submission" date="2018-12" db="EMBL/GenBank/DDBJ databases">
        <title>Singled stranded DNA viruses identified in blackflies (Austrosimulium ungulatum) sampled in New Zealand.</title>
        <authorList>
            <person name="Kraberger S."/>
            <person name="Fontenele R.S."/>
            <person name="Schmidlin K."/>
            <person name="Walters M."/>
            <person name="Varsani A."/>
        </authorList>
    </citation>
    <scope>NUCLEOTIDE SEQUENCE [LARGE SCALE GENOMIC DNA]</scope>
    <source>
        <strain evidence="2">100</strain>
    </source>
</reference>
<accession>A0A4P8PSC1</accession>
<evidence type="ECO:0000313" key="2">
    <source>
        <dbReference type="EMBL" id="QCQ84845.1"/>
    </source>
</evidence>
<dbReference type="Pfam" id="PF09675">
    <property type="entry name" value="Chlamy_scaf"/>
    <property type="match status" value="1"/>
</dbReference>
<organism evidence="2">
    <name type="scientific">Blackfly microvirus SF02</name>
    <dbReference type="NCBI Taxonomy" id="2576452"/>
    <lineage>
        <taxon>Viruses</taxon>
        <taxon>Monodnaviria</taxon>
        <taxon>Sangervirae</taxon>
        <taxon>Phixviricota</taxon>
        <taxon>Malgrandaviricetes</taxon>
        <taxon>Petitvirales</taxon>
        <taxon>Microviridae</taxon>
        <taxon>Microvirus</taxon>
    </lineage>
</organism>